<evidence type="ECO:0000256" key="1">
    <source>
        <dbReference type="ARBA" id="ARBA00009054"/>
    </source>
</evidence>
<dbReference type="SUPFAM" id="SSF51064">
    <property type="entry name" value="Head domain of nucleotide exchange factor GrpE"/>
    <property type="match status" value="1"/>
</dbReference>
<dbReference type="Gene3D" id="3.90.20.20">
    <property type="match status" value="1"/>
</dbReference>
<name>A0A292IIT4_9MOLU</name>
<evidence type="ECO:0000313" key="6">
    <source>
        <dbReference type="Proteomes" id="UP000261764"/>
    </source>
</evidence>
<dbReference type="GO" id="GO:0005737">
    <property type="term" value="C:cytoplasm"/>
    <property type="evidence" value="ECO:0007669"/>
    <property type="project" value="UniProtKB-SubCell"/>
</dbReference>
<dbReference type="GO" id="GO:0051082">
    <property type="term" value="F:unfolded protein binding"/>
    <property type="evidence" value="ECO:0007669"/>
    <property type="project" value="TreeGrafter"/>
</dbReference>
<evidence type="ECO:0000256" key="4">
    <source>
        <dbReference type="RuleBase" id="RU004478"/>
    </source>
</evidence>
<dbReference type="PANTHER" id="PTHR21237:SF23">
    <property type="entry name" value="GRPE PROTEIN HOMOLOG, MITOCHONDRIAL"/>
    <property type="match status" value="1"/>
</dbReference>
<proteinExistence type="inferred from homology"/>
<gene>
    <name evidence="3" type="primary">grpE</name>
    <name evidence="5" type="ORF">MAMA39_03860</name>
</gene>
<dbReference type="InterPro" id="IPR009012">
    <property type="entry name" value="GrpE_head"/>
</dbReference>
<organism evidence="5 6">
    <name type="scientific">Mycoplasma amphoriforme A39</name>
    <dbReference type="NCBI Taxonomy" id="572419"/>
    <lineage>
        <taxon>Bacteria</taxon>
        <taxon>Bacillati</taxon>
        <taxon>Mycoplasmatota</taxon>
        <taxon>Mollicutes</taxon>
        <taxon>Mycoplasmataceae</taxon>
        <taxon>Mycoplasma</taxon>
    </lineage>
</organism>
<dbReference type="Pfam" id="PF01025">
    <property type="entry name" value="GrpE"/>
    <property type="match status" value="1"/>
</dbReference>
<dbReference type="Proteomes" id="UP000261764">
    <property type="component" value="Chromosome I"/>
</dbReference>
<evidence type="ECO:0000256" key="3">
    <source>
        <dbReference type="HAMAP-Rule" id="MF_01151"/>
    </source>
</evidence>
<dbReference type="GO" id="GO:0000774">
    <property type="term" value="F:adenyl-nucleotide exchange factor activity"/>
    <property type="evidence" value="ECO:0007669"/>
    <property type="project" value="InterPro"/>
</dbReference>
<dbReference type="PRINTS" id="PR00773">
    <property type="entry name" value="GRPEPROTEIN"/>
</dbReference>
<keyword evidence="3" id="KW-0963">Cytoplasm</keyword>
<comment type="subunit">
    <text evidence="3">Homodimer.</text>
</comment>
<sequence length="286" mass="32532">MDNVNNNFNQNIEKLKSFLKENNHQKNKTVANEIDSLIAAIEQSYKHSLEKDITIKNEEFLKKVKEVENKAALKIAEKIDELDKKKKEELESAKRFAIEKSIISAINVLDQLEIALGYAALDPTIKNYVAGFRMVADSFLKWLNEMNIEKMPIEIGDPFDDQTMSAFEKLESNLPKNHVVKITKACYTLHDKIIRHAVVAVSDGSLATKNVLQEIKTVAIEPTVNKTQQIHPTTQIKNIIPLKQHLTIQSIPPRINHTQQILHHVDESKPKHATQVVPPQQTTKKV</sequence>
<keyword evidence="3" id="KW-0346">Stress response</keyword>
<dbReference type="HAMAP" id="MF_01151">
    <property type="entry name" value="GrpE"/>
    <property type="match status" value="1"/>
</dbReference>
<comment type="function">
    <text evidence="3">Participates actively in the response to hyperosmotic and heat shock by preventing the aggregation of stress-denatured proteins, in association with DnaK and GrpE. It is the nucleotide exchange factor for DnaK and may function as a thermosensor. Unfolded proteins bind initially to DnaJ; upon interaction with the DnaJ-bound protein, DnaK hydrolyzes its bound ATP, resulting in the formation of a stable complex. GrpE releases ADP from DnaK; ATP binding to DnaK triggers the release of the substrate protein, thus completing the reaction cycle. Several rounds of ATP-dependent interactions between DnaJ, DnaK and GrpE are required for fully efficient folding.</text>
</comment>
<dbReference type="GO" id="GO:0051087">
    <property type="term" value="F:protein-folding chaperone binding"/>
    <property type="evidence" value="ECO:0007669"/>
    <property type="project" value="InterPro"/>
</dbReference>
<dbReference type="EMBL" id="HG937516">
    <property type="protein sequence ID" value="CDN40506.1"/>
    <property type="molecule type" value="Genomic_DNA"/>
</dbReference>
<dbReference type="AlphaFoldDB" id="A0A292IIT4"/>
<dbReference type="RefSeq" id="WP_343251125.1">
    <property type="nucleotide sequence ID" value="NZ_HG937516.1"/>
</dbReference>
<protein>
    <recommendedName>
        <fullName evidence="3">Protein GrpE</fullName>
    </recommendedName>
    <alternativeName>
        <fullName evidence="3">HSP-70 cofactor</fullName>
    </alternativeName>
</protein>
<dbReference type="CDD" id="cd00446">
    <property type="entry name" value="GrpE"/>
    <property type="match status" value="1"/>
</dbReference>
<keyword evidence="6" id="KW-1185">Reference proteome</keyword>
<dbReference type="InterPro" id="IPR013805">
    <property type="entry name" value="GrpE_CC"/>
</dbReference>
<accession>A0A292IIT4</accession>
<evidence type="ECO:0000256" key="2">
    <source>
        <dbReference type="ARBA" id="ARBA00023186"/>
    </source>
</evidence>
<evidence type="ECO:0000313" key="5">
    <source>
        <dbReference type="EMBL" id="CDN40506.1"/>
    </source>
</evidence>
<comment type="subcellular location">
    <subcellularLocation>
        <location evidence="3">Cytoplasm</location>
    </subcellularLocation>
</comment>
<dbReference type="GO" id="GO:0006457">
    <property type="term" value="P:protein folding"/>
    <property type="evidence" value="ECO:0007669"/>
    <property type="project" value="InterPro"/>
</dbReference>
<keyword evidence="2 3" id="KW-0143">Chaperone</keyword>
<dbReference type="Gene3D" id="2.30.22.10">
    <property type="entry name" value="Head domain of nucleotide exchange factor GrpE"/>
    <property type="match status" value="1"/>
</dbReference>
<dbReference type="InterPro" id="IPR000740">
    <property type="entry name" value="GrpE"/>
</dbReference>
<dbReference type="SUPFAM" id="SSF58014">
    <property type="entry name" value="Coiled-coil domain of nucleotide exchange factor GrpE"/>
    <property type="match status" value="1"/>
</dbReference>
<dbReference type="GO" id="GO:0042803">
    <property type="term" value="F:protein homodimerization activity"/>
    <property type="evidence" value="ECO:0007669"/>
    <property type="project" value="InterPro"/>
</dbReference>
<reference evidence="5 6" key="1">
    <citation type="journal article" date="2015" name="Clin. Infect. Dis.">
        <title>Genomic Investigations unmask Mycoplasma amphoriforme, a new respiratory pathogen.</title>
        <authorList>
            <person name="Gillespie S.H."/>
            <person name="Ling C.L."/>
            <person name="Oravcova K."/>
            <person name="Pinheiro M."/>
            <person name="Wells L."/>
            <person name="Bryant J.M."/>
            <person name="McHugh T.D."/>
            <person name="Bebear C."/>
            <person name="Webster D."/>
            <person name="Harris S.R."/>
            <person name="Seth-Smith H.M."/>
            <person name="Thomson N.R."/>
        </authorList>
    </citation>
    <scope>NUCLEOTIDE SEQUENCE [LARGE SCALE GENOMIC DNA]</scope>
    <source>
        <strain evidence="5 6">A39</strain>
    </source>
</reference>
<dbReference type="PANTHER" id="PTHR21237">
    <property type="entry name" value="GRPE PROTEIN"/>
    <property type="match status" value="1"/>
</dbReference>
<comment type="similarity">
    <text evidence="1 3 4">Belongs to the GrpE family.</text>
</comment>
<dbReference type="KEGG" id="mamp:MAMA39_03860"/>